<reference evidence="3" key="1">
    <citation type="submission" date="2025-08" db="UniProtKB">
        <authorList>
            <consortium name="Ensembl"/>
        </authorList>
    </citation>
    <scope>IDENTIFICATION</scope>
</reference>
<evidence type="ECO:0000256" key="1">
    <source>
        <dbReference type="SAM" id="MobiDB-lite"/>
    </source>
</evidence>
<name>A0A8C2M9Z8_CRIGR</name>
<dbReference type="AlphaFoldDB" id="A0A8C2M9Z8"/>
<dbReference type="Ensembl" id="ENSCGRT00001020095.1">
    <property type="protein sequence ID" value="ENSCGRP00001015852.1"/>
    <property type="gene ID" value="ENSCGRG00001016358.1"/>
</dbReference>
<protein>
    <submittedName>
        <fullName evidence="3">RIKEN cDNA 6030498E09 gene</fullName>
    </submittedName>
</protein>
<keyword evidence="2" id="KW-0812">Transmembrane</keyword>
<dbReference type="Proteomes" id="UP000694386">
    <property type="component" value="Unplaced"/>
</dbReference>
<evidence type="ECO:0000313" key="4">
    <source>
        <dbReference type="Proteomes" id="UP000694386"/>
    </source>
</evidence>
<accession>A0A8C2M9Z8</accession>
<reference evidence="3" key="2">
    <citation type="submission" date="2025-09" db="UniProtKB">
        <authorList>
            <consortium name="Ensembl"/>
        </authorList>
    </citation>
    <scope>IDENTIFICATION</scope>
</reference>
<evidence type="ECO:0000256" key="2">
    <source>
        <dbReference type="SAM" id="Phobius"/>
    </source>
</evidence>
<keyword evidence="2" id="KW-1133">Transmembrane helix</keyword>
<evidence type="ECO:0000313" key="3">
    <source>
        <dbReference type="Ensembl" id="ENSCGRP00001015852.1"/>
    </source>
</evidence>
<feature type="region of interest" description="Disordered" evidence="1">
    <location>
        <begin position="128"/>
        <end position="155"/>
    </location>
</feature>
<feature type="transmembrane region" description="Helical" evidence="2">
    <location>
        <begin position="21"/>
        <end position="46"/>
    </location>
</feature>
<dbReference type="GeneTree" id="ENSGT01050000245360"/>
<organism evidence="3 4">
    <name type="scientific">Cricetulus griseus</name>
    <name type="common">Chinese hamster</name>
    <name type="synonym">Cricetulus barabensis griseus</name>
    <dbReference type="NCBI Taxonomy" id="10029"/>
    <lineage>
        <taxon>Eukaryota</taxon>
        <taxon>Metazoa</taxon>
        <taxon>Chordata</taxon>
        <taxon>Craniata</taxon>
        <taxon>Vertebrata</taxon>
        <taxon>Euteleostomi</taxon>
        <taxon>Mammalia</taxon>
        <taxon>Eutheria</taxon>
        <taxon>Euarchontoglires</taxon>
        <taxon>Glires</taxon>
        <taxon>Rodentia</taxon>
        <taxon>Myomorpha</taxon>
        <taxon>Muroidea</taxon>
        <taxon>Cricetidae</taxon>
        <taxon>Cricetinae</taxon>
        <taxon>Cricetulus</taxon>
    </lineage>
</organism>
<proteinExistence type="predicted"/>
<sequence length="155" mass="16949">MRPRFHHGSSRFSHKRRTKAFSHKVTVHGLCLYLILCFGLGMGLGFGLGMSLNPGFGLSLCLGLGTGLSIRLSQSLEMPQMPSFDSVHQESTNSIAAENSSVGSIMEVTDENLEQISDVIVNKYGKDNWENENAGDKAVKEGAEYGQDKHQTTET</sequence>
<keyword evidence="2" id="KW-0472">Membrane</keyword>